<evidence type="ECO:0000313" key="5">
    <source>
        <dbReference type="Proteomes" id="UP001485043"/>
    </source>
</evidence>
<feature type="region of interest" description="Disordered" evidence="2">
    <location>
        <begin position="123"/>
        <end position="147"/>
    </location>
</feature>
<dbReference type="CDD" id="cd00167">
    <property type="entry name" value="SANT"/>
    <property type="match status" value="1"/>
</dbReference>
<evidence type="ECO:0000256" key="1">
    <source>
        <dbReference type="ARBA" id="ARBA00023125"/>
    </source>
</evidence>
<dbReference type="AlphaFoldDB" id="A0AAW1TD74"/>
<organism evidence="4 5">
    <name type="scientific">Apatococcus fuscideae</name>
    <dbReference type="NCBI Taxonomy" id="2026836"/>
    <lineage>
        <taxon>Eukaryota</taxon>
        <taxon>Viridiplantae</taxon>
        <taxon>Chlorophyta</taxon>
        <taxon>core chlorophytes</taxon>
        <taxon>Trebouxiophyceae</taxon>
        <taxon>Chlorellales</taxon>
        <taxon>Chlorellaceae</taxon>
        <taxon>Apatococcus</taxon>
    </lineage>
</organism>
<dbReference type="GO" id="GO:0003677">
    <property type="term" value="F:DNA binding"/>
    <property type="evidence" value="ECO:0007669"/>
    <property type="project" value="UniProtKB-KW"/>
</dbReference>
<dbReference type="Gene3D" id="1.10.10.60">
    <property type="entry name" value="Homeodomain-like"/>
    <property type="match status" value="1"/>
</dbReference>
<dbReference type="InterPro" id="IPR052245">
    <property type="entry name" value="Plant_Stress_Dev_TF"/>
</dbReference>
<comment type="caution">
    <text evidence="4">The sequence shown here is derived from an EMBL/GenBank/DDBJ whole genome shotgun (WGS) entry which is preliminary data.</text>
</comment>
<dbReference type="PANTHER" id="PTHR44191:SF62">
    <property type="entry name" value="OS04G0341900 PROTEIN"/>
    <property type="match status" value="1"/>
</dbReference>
<feature type="compositionally biased region" description="Pro residues" evidence="2">
    <location>
        <begin position="1"/>
        <end position="11"/>
    </location>
</feature>
<dbReference type="EMBL" id="JALJOV010000170">
    <property type="protein sequence ID" value="KAK9866339.1"/>
    <property type="molecule type" value="Genomic_DNA"/>
</dbReference>
<evidence type="ECO:0000256" key="2">
    <source>
        <dbReference type="SAM" id="MobiDB-lite"/>
    </source>
</evidence>
<keyword evidence="1" id="KW-0238">DNA-binding</keyword>
<sequence length="147" mass="16150">MPPDFTLPPPLTLDQSGSCEPAARQDAASSGTVKKGQPWSEAEHLQFLAGLKKLGKGNWRGISKFFCPALLSRRPVPTVCSLHLSGPFLTRGFRWVRRSICRGQDRPHHDQLANCASFHKLSSPVSPSGPAVHKNLSTTSKLRLRRS</sequence>
<dbReference type="SUPFAM" id="SSF46689">
    <property type="entry name" value="Homeodomain-like"/>
    <property type="match status" value="1"/>
</dbReference>
<feature type="region of interest" description="Disordered" evidence="2">
    <location>
        <begin position="1"/>
        <end position="37"/>
    </location>
</feature>
<name>A0AAW1TD74_9CHLO</name>
<accession>A0AAW1TD74</accession>
<proteinExistence type="predicted"/>
<evidence type="ECO:0000313" key="4">
    <source>
        <dbReference type="EMBL" id="KAK9866339.1"/>
    </source>
</evidence>
<dbReference type="PANTHER" id="PTHR44191">
    <property type="entry name" value="TRANSCRIPTION FACTOR KUA1"/>
    <property type="match status" value="1"/>
</dbReference>
<dbReference type="GO" id="GO:0006355">
    <property type="term" value="P:regulation of DNA-templated transcription"/>
    <property type="evidence" value="ECO:0007669"/>
    <property type="project" value="UniProtKB-ARBA"/>
</dbReference>
<keyword evidence="5" id="KW-1185">Reference proteome</keyword>
<gene>
    <name evidence="4" type="ORF">WJX84_012375</name>
</gene>
<dbReference type="InterPro" id="IPR001005">
    <property type="entry name" value="SANT/Myb"/>
</dbReference>
<feature type="domain" description="Myb-like" evidence="3">
    <location>
        <begin position="37"/>
        <end position="66"/>
    </location>
</feature>
<dbReference type="Pfam" id="PF00249">
    <property type="entry name" value="Myb_DNA-binding"/>
    <property type="match status" value="1"/>
</dbReference>
<reference evidence="4 5" key="1">
    <citation type="journal article" date="2024" name="Nat. Commun.">
        <title>Phylogenomics reveals the evolutionary origins of lichenization in chlorophyte algae.</title>
        <authorList>
            <person name="Puginier C."/>
            <person name="Libourel C."/>
            <person name="Otte J."/>
            <person name="Skaloud P."/>
            <person name="Haon M."/>
            <person name="Grisel S."/>
            <person name="Petersen M."/>
            <person name="Berrin J.G."/>
            <person name="Delaux P.M."/>
            <person name="Dal Grande F."/>
            <person name="Keller J."/>
        </authorList>
    </citation>
    <scope>NUCLEOTIDE SEQUENCE [LARGE SCALE GENOMIC DNA]</scope>
    <source>
        <strain evidence="4 5">SAG 2523</strain>
    </source>
</reference>
<dbReference type="InterPro" id="IPR009057">
    <property type="entry name" value="Homeodomain-like_sf"/>
</dbReference>
<evidence type="ECO:0000259" key="3">
    <source>
        <dbReference type="Pfam" id="PF00249"/>
    </source>
</evidence>
<protein>
    <recommendedName>
        <fullName evidence="3">Myb-like domain-containing protein</fullName>
    </recommendedName>
</protein>
<dbReference type="Proteomes" id="UP001485043">
    <property type="component" value="Unassembled WGS sequence"/>
</dbReference>